<name>A0ABN2M9G7_9ACTN</name>
<keyword evidence="1" id="KW-0472">Membrane</keyword>
<dbReference type="Pfam" id="PF08448">
    <property type="entry name" value="PAS_4"/>
    <property type="match status" value="1"/>
</dbReference>
<dbReference type="SUPFAM" id="SSF55785">
    <property type="entry name" value="PYP-like sensor domain (PAS domain)"/>
    <property type="match status" value="1"/>
</dbReference>
<feature type="transmembrane region" description="Helical" evidence="1">
    <location>
        <begin position="7"/>
        <end position="24"/>
    </location>
</feature>
<dbReference type="Pfam" id="PF00990">
    <property type="entry name" value="GGDEF"/>
    <property type="match status" value="1"/>
</dbReference>
<evidence type="ECO:0000259" key="2">
    <source>
        <dbReference type="PROSITE" id="PS50112"/>
    </source>
</evidence>
<dbReference type="RefSeq" id="WP_344134542.1">
    <property type="nucleotide sequence ID" value="NZ_BAAALT010000140.1"/>
</dbReference>
<dbReference type="SMART" id="SM00267">
    <property type="entry name" value="GGDEF"/>
    <property type="match status" value="1"/>
</dbReference>
<feature type="transmembrane region" description="Helical" evidence="1">
    <location>
        <begin position="160"/>
        <end position="177"/>
    </location>
</feature>
<feature type="transmembrane region" description="Helical" evidence="1">
    <location>
        <begin position="123"/>
        <end position="140"/>
    </location>
</feature>
<dbReference type="PROSITE" id="PS50112">
    <property type="entry name" value="PAS"/>
    <property type="match status" value="1"/>
</dbReference>
<gene>
    <name evidence="5" type="ORF">GCM10009682_40820</name>
</gene>
<keyword evidence="1" id="KW-0812">Transmembrane</keyword>
<dbReference type="InterPro" id="IPR001633">
    <property type="entry name" value="EAL_dom"/>
</dbReference>
<dbReference type="SUPFAM" id="SSF55073">
    <property type="entry name" value="Nucleotide cyclase"/>
    <property type="match status" value="1"/>
</dbReference>
<dbReference type="EMBL" id="BAAALT010000140">
    <property type="protein sequence ID" value="GAA1815804.1"/>
    <property type="molecule type" value="Genomic_DNA"/>
</dbReference>
<feature type="transmembrane region" description="Helical" evidence="1">
    <location>
        <begin position="56"/>
        <end position="74"/>
    </location>
</feature>
<dbReference type="SUPFAM" id="SSF141868">
    <property type="entry name" value="EAL domain-like"/>
    <property type="match status" value="1"/>
</dbReference>
<feature type="transmembrane region" description="Helical" evidence="1">
    <location>
        <begin position="30"/>
        <end position="49"/>
    </location>
</feature>
<dbReference type="SMART" id="SM00091">
    <property type="entry name" value="PAS"/>
    <property type="match status" value="1"/>
</dbReference>
<dbReference type="PANTHER" id="PTHR44757:SF2">
    <property type="entry name" value="BIOFILM ARCHITECTURE MAINTENANCE PROTEIN MBAA"/>
    <property type="match status" value="1"/>
</dbReference>
<dbReference type="Pfam" id="PF00563">
    <property type="entry name" value="EAL"/>
    <property type="match status" value="1"/>
</dbReference>
<proteinExistence type="predicted"/>
<dbReference type="CDD" id="cd01949">
    <property type="entry name" value="GGDEF"/>
    <property type="match status" value="1"/>
</dbReference>
<dbReference type="Gene3D" id="3.30.70.270">
    <property type="match status" value="1"/>
</dbReference>
<evidence type="ECO:0000259" key="3">
    <source>
        <dbReference type="PROSITE" id="PS50883"/>
    </source>
</evidence>
<reference evidence="5 6" key="1">
    <citation type="journal article" date="2019" name="Int. J. Syst. Evol. Microbiol.">
        <title>The Global Catalogue of Microorganisms (GCM) 10K type strain sequencing project: providing services to taxonomists for standard genome sequencing and annotation.</title>
        <authorList>
            <consortium name="The Broad Institute Genomics Platform"/>
            <consortium name="The Broad Institute Genome Sequencing Center for Infectious Disease"/>
            <person name="Wu L."/>
            <person name="Ma J."/>
        </authorList>
    </citation>
    <scope>NUCLEOTIDE SEQUENCE [LARGE SCALE GENOMIC DNA]</scope>
    <source>
        <strain evidence="5 6">JCM 13250</strain>
    </source>
</reference>
<dbReference type="Proteomes" id="UP001500218">
    <property type="component" value="Unassembled WGS sequence"/>
</dbReference>
<evidence type="ECO:0000313" key="6">
    <source>
        <dbReference type="Proteomes" id="UP001500218"/>
    </source>
</evidence>
<evidence type="ECO:0008006" key="7">
    <source>
        <dbReference type="Google" id="ProtNLM"/>
    </source>
</evidence>
<dbReference type="PANTHER" id="PTHR44757">
    <property type="entry name" value="DIGUANYLATE CYCLASE DGCP"/>
    <property type="match status" value="1"/>
</dbReference>
<accession>A0ABN2M9G7</accession>
<dbReference type="PROSITE" id="PS50883">
    <property type="entry name" value="EAL"/>
    <property type="match status" value="1"/>
</dbReference>
<comment type="caution">
    <text evidence="5">The sequence shown here is derived from an EMBL/GenBank/DDBJ whole genome shotgun (WGS) entry which is preliminary data.</text>
</comment>
<evidence type="ECO:0000259" key="4">
    <source>
        <dbReference type="PROSITE" id="PS50887"/>
    </source>
</evidence>
<dbReference type="InterPro" id="IPR052155">
    <property type="entry name" value="Biofilm_reg_signaling"/>
</dbReference>
<dbReference type="InterPro" id="IPR035919">
    <property type="entry name" value="EAL_sf"/>
</dbReference>
<dbReference type="InterPro" id="IPR000014">
    <property type="entry name" value="PAS"/>
</dbReference>
<feature type="transmembrane region" description="Helical" evidence="1">
    <location>
        <begin position="94"/>
        <end position="111"/>
    </location>
</feature>
<sequence>MRERVLLGLYGTWITALSILFYVRPDQGPVIWGAIGVSSAAAIVVGALRNRPRRRAPWLLLAAAMFTFVVGDTIYNIRTDLLGVADPTPGVQDLFYLAMYPLIFVGLVSLTRAGMSRPDRAGVLDALIVTVGLAMFFWIFRIQPYVTRIPEEPLESVISIGYPVGDILVLASVVRMITTVRRSLAPVLLTVGTLGLLVADVFYGISELEDTWEVGGPVDLGWILLYATWGAAALLPSMAQLTEPRIVVQNDISWVRLGLIGLSSLAAPVVLLIEAFTNSARPGTAPHAAVIGIFSIALFLLVIGRLGGVVAMHRQALARERALRQAGAALVATTDADGVTGAVKKAVANLLPPGTNHRVLVRGPAAPRDEETSRLSTPEAPWLAPIEVPRNAIEAPHPAGAQAQPRAGGWTRDLLPAPPATGRGVTAVYRRGLDPPVAIHLGYFDVALQCPLVLDDRPAGDPRVVGMLYVAADESALAHLPRSIEVLASQAALALERIALTAEIHSRNSEEYFRTLVQNMADVILISNENGVVRYASPSAASIFGTVQLTGAFLDELVNPDDKSRVRRALQLIRMGAERSDTDDWQVLHTDGSQLLVEASARNLTADPTVRGVVFTLRNVTDRRLLERELMHRAFHDSLTSLANRVLFSDRVHQAVSRANGAHGHLAVVGVLFIDLDDFKVVNDTLGHEVGDRLLIAVGRRLQLQLRPHDTVARLGGDEFAVLIADGVDVPEVEYVAERLSAALRQPFQLGGDHVNVSASVGIATTTEAATAEDLLRQADLALYVAKGAGKGQWRRYQADLHLAVLNRLELRAALDQAVVDGDFTLRYQPIVDLETGAPAGFEALIRWTHRSRGLIPPGDFIEVAEESGLIVPIGTWVMHHAMAQAAQWHRDWPAGTPPYVSVNVSVRQVRNAGFAEQVHRGLAASGLPPRALVLEITESLLLRDDEQVWKDLAALREIGVRVAIDDFGTGYSSLSYLRHVPADVLKIDRSFIDTMSTSEQQRALVDGIVRLAHTLGLQVVAEGVEHSADRLLLQAMGCRLGQGYLFSEPLSFPDAVAWLREQGQA</sequence>
<dbReference type="InterPro" id="IPR029787">
    <property type="entry name" value="Nucleotide_cyclase"/>
</dbReference>
<dbReference type="InterPro" id="IPR035965">
    <property type="entry name" value="PAS-like_dom_sf"/>
</dbReference>
<feature type="domain" description="PAS" evidence="2">
    <location>
        <begin position="509"/>
        <end position="545"/>
    </location>
</feature>
<dbReference type="NCBIfam" id="TIGR00229">
    <property type="entry name" value="sensory_box"/>
    <property type="match status" value="1"/>
</dbReference>
<dbReference type="CDD" id="cd01948">
    <property type="entry name" value="EAL"/>
    <property type="match status" value="1"/>
</dbReference>
<dbReference type="InterPro" id="IPR000160">
    <property type="entry name" value="GGDEF_dom"/>
</dbReference>
<dbReference type="CDD" id="cd00130">
    <property type="entry name" value="PAS"/>
    <property type="match status" value="1"/>
</dbReference>
<protein>
    <recommendedName>
        <fullName evidence="7">EAL domain-containing protein</fullName>
    </recommendedName>
</protein>
<dbReference type="InterPro" id="IPR043128">
    <property type="entry name" value="Rev_trsase/Diguanyl_cyclase"/>
</dbReference>
<organism evidence="5 6">
    <name type="scientific">Luedemannella flava</name>
    <dbReference type="NCBI Taxonomy" id="349316"/>
    <lineage>
        <taxon>Bacteria</taxon>
        <taxon>Bacillati</taxon>
        <taxon>Actinomycetota</taxon>
        <taxon>Actinomycetes</taxon>
        <taxon>Micromonosporales</taxon>
        <taxon>Micromonosporaceae</taxon>
        <taxon>Luedemannella</taxon>
    </lineage>
</organism>
<dbReference type="SMART" id="SM00052">
    <property type="entry name" value="EAL"/>
    <property type="match status" value="1"/>
</dbReference>
<dbReference type="PROSITE" id="PS50887">
    <property type="entry name" value="GGDEF"/>
    <property type="match status" value="1"/>
</dbReference>
<feature type="domain" description="GGDEF" evidence="4">
    <location>
        <begin position="667"/>
        <end position="799"/>
    </location>
</feature>
<feature type="transmembrane region" description="Helical" evidence="1">
    <location>
        <begin position="223"/>
        <end position="242"/>
    </location>
</feature>
<feature type="transmembrane region" description="Helical" evidence="1">
    <location>
        <begin position="288"/>
        <end position="311"/>
    </location>
</feature>
<dbReference type="Gene3D" id="3.20.20.450">
    <property type="entry name" value="EAL domain"/>
    <property type="match status" value="1"/>
</dbReference>
<dbReference type="NCBIfam" id="TIGR00254">
    <property type="entry name" value="GGDEF"/>
    <property type="match status" value="1"/>
</dbReference>
<feature type="domain" description="EAL" evidence="3">
    <location>
        <begin position="808"/>
        <end position="1064"/>
    </location>
</feature>
<dbReference type="InterPro" id="IPR013656">
    <property type="entry name" value="PAS_4"/>
</dbReference>
<feature type="transmembrane region" description="Helical" evidence="1">
    <location>
        <begin position="184"/>
        <end position="203"/>
    </location>
</feature>
<evidence type="ECO:0000256" key="1">
    <source>
        <dbReference type="SAM" id="Phobius"/>
    </source>
</evidence>
<keyword evidence="6" id="KW-1185">Reference proteome</keyword>
<evidence type="ECO:0000313" key="5">
    <source>
        <dbReference type="EMBL" id="GAA1815804.1"/>
    </source>
</evidence>
<dbReference type="Gene3D" id="3.30.450.20">
    <property type="entry name" value="PAS domain"/>
    <property type="match status" value="1"/>
</dbReference>
<feature type="transmembrane region" description="Helical" evidence="1">
    <location>
        <begin position="254"/>
        <end position="276"/>
    </location>
</feature>
<keyword evidence="1" id="KW-1133">Transmembrane helix</keyword>